<keyword evidence="3" id="KW-1185">Reference proteome</keyword>
<organism evidence="2 3">
    <name type="scientific">Natranaerovirga pectinivora</name>
    <dbReference type="NCBI Taxonomy" id="682400"/>
    <lineage>
        <taxon>Bacteria</taxon>
        <taxon>Bacillati</taxon>
        <taxon>Bacillota</taxon>
        <taxon>Clostridia</taxon>
        <taxon>Lachnospirales</taxon>
        <taxon>Natranaerovirgaceae</taxon>
        <taxon>Natranaerovirga</taxon>
    </lineage>
</organism>
<dbReference type="AlphaFoldDB" id="A0A4R3MRJ5"/>
<sequence length="170" mass="20768">MSWLKKHKVRFVLSILILFLVLLITYFYPSYYMNDVEQIYVSHSSYGVRTSEYKIDFTEKKFYQFNHGGSYKPRDKTLDNEGYQMITDISINHITIFNKKAQRYRFLRWKERYINHNVEGGHHWSIYIFFKDGEVKKIYGVHKYPLTWNKMLMAFEELTGSNILYKKIRW</sequence>
<evidence type="ECO:0000313" key="3">
    <source>
        <dbReference type="Proteomes" id="UP000294902"/>
    </source>
</evidence>
<dbReference type="Proteomes" id="UP000294902">
    <property type="component" value="Unassembled WGS sequence"/>
</dbReference>
<protein>
    <submittedName>
        <fullName evidence="2">Uncharacterized protein</fullName>
    </submittedName>
</protein>
<accession>A0A4R3MRJ5</accession>
<keyword evidence="1" id="KW-1133">Transmembrane helix</keyword>
<keyword evidence="1" id="KW-0472">Membrane</keyword>
<keyword evidence="1" id="KW-0812">Transmembrane</keyword>
<dbReference type="OrthoDB" id="4979632at2"/>
<proteinExistence type="predicted"/>
<evidence type="ECO:0000313" key="2">
    <source>
        <dbReference type="EMBL" id="TCT17133.1"/>
    </source>
</evidence>
<comment type="caution">
    <text evidence="2">The sequence shown here is derived from an EMBL/GenBank/DDBJ whole genome shotgun (WGS) entry which is preliminary data.</text>
</comment>
<evidence type="ECO:0000256" key="1">
    <source>
        <dbReference type="SAM" id="Phobius"/>
    </source>
</evidence>
<name>A0A4R3MRJ5_9FIRM</name>
<dbReference type="RefSeq" id="WP_132249769.1">
    <property type="nucleotide sequence ID" value="NZ_SMAL01000001.1"/>
</dbReference>
<reference evidence="2 3" key="1">
    <citation type="submission" date="2019-03" db="EMBL/GenBank/DDBJ databases">
        <title>Genomic Encyclopedia of Type Strains, Phase IV (KMG-IV): sequencing the most valuable type-strain genomes for metagenomic binning, comparative biology and taxonomic classification.</title>
        <authorList>
            <person name="Goeker M."/>
        </authorList>
    </citation>
    <scope>NUCLEOTIDE SEQUENCE [LARGE SCALE GENOMIC DNA]</scope>
    <source>
        <strain evidence="2 3">DSM 24629</strain>
    </source>
</reference>
<feature type="transmembrane region" description="Helical" evidence="1">
    <location>
        <begin position="9"/>
        <end position="28"/>
    </location>
</feature>
<dbReference type="EMBL" id="SMAL01000001">
    <property type="protein sequence ID" value="TCT17133.1"/>
    <property type="molecule type" value="Genomic_DNA"/>
</dbReference>
<gene>
    <name evidence="2" type="ORF">EDC18_101431</name>
</gene>